<evidence type="ECO:0000313" key="1">
    <source>
        <dbReference type="EMBL" id="EKD30030.1"/>
    </source>
</evidence>
<gene>
    <name evidence="1" type="ORF">ACD_78C00181G0005</name>
</gene>
<sequence length="216" mass="24057">MAAVLSADVFIRTSPSNNLFVNLPICGYLSLGIDDYENTDCKTLPMILETAMAEKEKTEKNIISNLVVLVPKLLQSLDIVSSPKVRFIQEHTGDSRIPITDMISRFLEIKGRTVYHGEDIDCKNLMVDEKGAMSISCDIYGWALINPTNSTTKTSRETTLDFLDSLLAPKSGFQVLSYPKSLEITQYTSNEGGLRSIFSTKTSIDLKLQYLPSNKM</sequence>
<protein>
    <submittedName>
        <fullName evidence="1">Uncharacterized protein</fullName>
    </submittedName>
</protein>
<dbReference type="AlphaFoldDB" id="K1XI65"/>
<reference evidence="1" key="1">
    <citation type="journal article" date="2012" name="Science">
        <title>Fermentation, hydrogen, and sulfur metabolism in multiple uncultivated bacterial phyla.</title>
        <authorList>
            <person name="Wrighton K.C."/>
            <person name="Thomas B.C."/>
            <person name="Sharon I."/>
            <person name="Miller C.S."/>
            <person name="Castelle C.J."/>
            <person name="VerBerkmoes N.C."/>
            <person name="Wilkins M.J."/>
            <person name="Hettich R.L."/>
            <person name="Lipton M.S."/>
            <person name="Williams K.H."/>
            <person name="Long P.E."/>
            <person name="Banfield J.F."/>
        </authorList>
    </citation>
    <scope>NUCLEOTIDE SEQUENCE [LARGE SCALE GENOMIC DNA]</scope>
</reference>
<dbReference type="EMBL" id="AMFJ01034181">
    <property type="protein sequence ID" value="EKD30030.1"/>
    <property type="molecule type" value="Genomic_DNA"/>
</dbReference>
<organism evidence="1">
    <name type="scientific">uncultured bacterium</name>
    <name type="common">gcode 4</name>
    <dbReference type="NCBI Taxonomy" id="1234023"/>
    <lineage>
        <taxon>Bacteria</taxon>
        <taxon>environmental samples</taxon>
    </lineage>
</organism>
<proteinExistence type="predicted"/>
<name>K1XI65_9BACT</name>
<accession>K1XI65</accession>
<comment type="caution">
    <text evidence="1">The sequence shown here is derived from an EMBL/GenBank/DDBJ whole genome shotgun (WGS) entry which is preliminary data.</text>
</comment>